<dbReference type="PANTHER" id="PTHR36836">
    <property type="entry name" value="COLANIC ACID BIOSYNTHESIS PROTEIN WCAK"/>
    <property type="match status" value="1"/>
</dbReference>
<dbReference type="Proteomes" id="UP000637643">
    <property type="component" value="Unassembled WGS sequence"/>
</dbReference>
<evidence type="ECO:0000259" key="1">
    <source>
        <dbReference type="Pfam" id="PF04230"/>
    </source>
</evidence>
<comment type="caution">
    <text evidence="2">The sequence shown here is derived from an EMBL/GenBank/DDBJ whole genome shotgun (WGS) entry which is preliminary data.</text>
</comment>
<feature type="domain" description="Polysaccharide pyruvyl transferase" evidence="1">
    <location>
        <begin position="13"/>
        <end position="306"/>
    </location>
</feature>
<organism evidence="2 3">
    <name type="scientific">Paenibacillus albidus</name>
    <dbReference type="NCBI Taxonomy" id="2041023"/>
    <lineage>
        <taxon>Bacteria</taxon>
        <taxon>Bacillati</taxon>
        <taxon>Bacillota</taxon>
        <taxon>Bacilli</taxon>
        <taxon>Bacillales</taxon>
        <taxon>Paenibacillaceae</taxon>
        <taxon>Paenibacillus</taxon>
    </lineage>
</organism>
<accession>A0A917BVU5</accession>
<evidence type="ECO:0000313" key="2">
    <source>
        <dbReference type="EMBL" id="GGF58876.1"/>
    </source>
</evidence>
<dbReference type="AlphaFoldDB" id="A0A917BVU5"/>
<reference evidence="2" key="2">
    <citation type="submission" date="2020-09" db="EMBL/GenBank/DDBJ databases">
        <authorList>
            <person name="Sun Q."/>
            <person name="Zhou Y."/>
        </authorList>
    </citation>
    <scope>NUCLEOTIDE SEQUENCE</scope>
    <source>
        <strain evidence="2">CGMCC 1.16134</strain>
    </source>
</reference>
<dbReference type="Pfam" id="PF04230">
    <property type="entry name" value="PS_pyruv_trans"/>
    <property type="match status" value="1"/>
</dbReference>
<sequence>MKKVMINAYTHLNLGDDLFIKILCERYPDSKFLIHAPRKYRDVFRRNKNIEVYSSDGLVIRGINYILRKMNIFGLFQRIISRKCDALVHIGGSIFIEGEKWESRLNYIKKMISSGKPYFLLGANFGPYTDKNYYLQHKIIFKNCTDICFREKHSYEMFKELENVRIADDIVFQIAGNKSNIIKKGEVQAKKIIISVIKPSIRKYLTGLDEVYYNKILGIMISFIEKGWTVTLMAFCEYEGDNDAIDRIIELTPLKYSKNVSKYYYSGNLEESLNVLSESDFIVASRFHAMILGWVFEVPVFPIVYSEKMTNVIEDVGFKGEYFELKNISTANPREVYRSLFTNRIDVSRQAKNAAFHFKILDNYLTESID</sequence>
<name>A0A917BVU5_9BACL</name>
<reference evidence="2" key="1">
    <citation type="journal article" date="2014" name="Int. J. Syst. Evol. Microbiol.">
        <title>Complete genome sequence of Corynebacterium casei LMG S-19264T (=DSM 44701T), isolated from a smear-ripened cheese.</title>
        <authorList>
            <consortium name="US DOE Joint Genome Institute (JGI-PGF)"/>
            <person name="Walter F."/>
            <person name="Albersmeier A."/>
            <person name="Kalinowski J."/>
            <person name="Ruckert C."/>
        </authorList>
    </citation>
    <scope>NUCLEOTIDE SEQUENCE</scope>
    <source>
        <strain evidence="2">CGMCC 1.16134</strain>
    </source>
</reference>
<proteinExistence type="predicted"/>
<dbReference type="EMBL" id="BMKR01000001">
    <property type="protein sequence ID" value="GGF58876.1"/>
    <property type="molecule type" value="Genomic_DNA"/>
</dbReference>
<dbReference type="RefSeq" id="WP_189021580.1">
    <property type="nucleotide sequence ID" value="NZ_BMKR01000001.1"/>
</dbReference>
<keyword evidence="3" id="KW-1185">Reference proteome</keyword>
<evidence type="ECO:0000313" key="3">
    <source>
        <dbReference type="Proteomes" id="UP000637643"/>
    </source>
</evidence>
<dbReference type="InterPro" id="IPR007345">
    <property type="entry name" value="Polysacch_pyruvyl_Trfase"/>
</dbReference>
<protein>
    <recommendedName>
        <fullName evidence="1">Polysaccharide pyruvyl transferase domain-containing protein</fullName>
    </recommendedName>
</protein>
<dbReference type="PANTHER" id="PTHR36836:SF1">
    <property type="entry name" value="COLANIC ACID BIOSYNTHESIS PROTEIN WCAK"/>
    <property type="match status" value="1"/>
</dbReference>
<gene>
    <name evidence="2" type="ORF">GCM10010912_00080</name>
</gene>